<keyword evidence="4" id="KW-1185">Reference proteome</keyword>
<feature type="region of interest" description="Disordered" evidence="1">
    <location>
        <begin position="279"/>
        <end position="298"/>
    </location>
</feature>
<evidence type="ECO:0000313" key="4">
    <source>
        <dbReference type="Proteomes" id="UP000033647"/>
    </source>
</evidence>
<feature type="compositionally biased region" description="Acidic residues" evidence="1">
    <location>
        <begin position="287"/>
        <end position="298"/>
    </location>
</feature>
<dbReference type="PANTHER" id="PTHR36223:SF1">
    <property type="entry name" value="TRANSCRIPTION ELONGATION FACTOR EAF N-TERMINAL DOMAIN-CONTAINING PROTEIN"/>
    <property type="match status" value="1"/>
</dbReference>
<evidence type="ECO:0000256" key="1">
    <source>
        <dbReference type="SAM" id="MobiDB-lite"/>
    </source>
</evidence>
<evidence type="ECO:0000259" key="2">
    <source>
        <dbReference type="Pfam" id="PF25534"/>
    </source>
</evidence>
<sequence length="298" mass="32842">MAITAATPGISAVIYVDDWPLKEYSTIEGGDNTITRYVEAISDKNFQIHVQVEKGTKITRAAVSFAIFVDGECLANPYIPKSWFQSSNGTSIIEGKELPNGMIQKLKFITLETVSDGRGFVKGTSDMNVLGTVIVDVSFVDIVAVETFDELSKDFALGGPGIVHEEAIKGKAITHGVNFENPKSHSRIVLKYRSLEALQSMGIIPRATSSEPIERRAPETLTLEEIVELQKSFVSQQAKKDAMVKIKRERSENARPRKRSRLTPGATYLSLDDHEQGVRELSTATLDPEEEAEVIDLT</sequence>
<protein>
    <recommendedName>
        <fullName evidence="2">DUF7918 domain-containing protein</fullName>
    </recommendedName>
</protein>
<organism evidence="3 4">
    <name type="scientific">Zymoseptoria brevis</name>
    <dbReference type="NCBI Taxonomy" id="1047168"/>
    <lineage>
        <taxon>Eukaryota</taxon>
        <taxon>Fungi</taxon>
        <taxon>Dikarya</taxon>
        <taxon>Ascomycota</taxon>
        <taxon>Pezizomycotina</taxon>
        <taxon>Dothideomycetes</taxon>
        <taxon>Dothideomycetidae</taxon>
        <taxon>Mycosphaerellales</taxon>
        <taxon>Mycosphaerellaceae</taxon>
        <taxon>Zymoseptoria</taxon>
    </lineage>
</organism>
<accession>A0A0F4GHH2</accession>
<dbReference type="OrthoDB" id="3364132at2759"/>
<reference evidence="3 4" key="1">
    <citation type="submission" date="2015-03" db="EMBL/GenBank/DDBJ databases">
        <title>RNA-seq based gene annotation and comparative genomics of four Zymoseptoria species reveal species-specific pathogenicity related genes and transposable element activity.</title>
        <authorList>
            <person name="Grandaubert J."/>
            <person name="Bhattacharyya A."/>
            <person name="Stukenbrock E.H."/>
        </authorList>
    </citation>
    <scope>NUCLEOTIDE SEQUENCE [LARGE SCALE GENOMIC DNA]</scope>
    <source>
        <strain evidence="3 4">Zb18110</strain>
    </source>
</reference>
<name>A0A0F4GHH2_9PEZI</name>
<dbReference type="InterPro" id="IPR057678">
    <property type="entry name" value="DUF7918"/>
</dbReference>
<feature type="domain" description="DUF7918" evidence="2">
    <location>
        <begin position="9"/>
        <end position="206"/>
    </location>
</feature>
<dbReference type="PANTHER" id="PTHR36223">
    <property type="entry name" value="BETA-LACTAMASE-TYPE TRANSPEPTIDASE FOLD DOMAIN CONTAINING PROTEIN"/>
    <property type="match status" value="1"/>
</dbReference>
<dbReference type="AlphaFoldDB" id="A0A0F4GHH2"/>
<feature type="compositionally biased region" description="Basic and acidic residues" evidence="1">
    <location>
        <begin position="246"/>
        <end position="255"/>
    </location>
</feature>
<dbReference type="Proteomes" id="UP000033647">
    <property type="component" value="Unassembled WGS sequence"/>
</dbReference>
<gene>
    <name evidence="3" type="ORF">TI39_contig625g00003</name>
</gene>
<dbReference type="Pfam" id="PF25534">
    <property type="entry name" value="DUF7918"/>
    <property type="match status" value="1"/>
</dbReference>
<proteinExistence type="predicted"/>
<dbReference type="EMBL" id="LAFY01000617">
    <property type="protein sequence ID" value="KJX96452.1"/>
    <property type="molecule type" value="Genomic_DNA"/>
</dbReference>
<feature type="region of interest" description="Disordered" evidence="1">
    <location>
        <begin position="246"/>
        <end position="274"/>
    </location>
</feature>
<dbReference type="STRING" id="1047168.A0A0F4GHH2"/>
<evidence type="ECO:0000313" key="3">
    <source>
        <dbReference type="EMBL" id="KJX96452.1"/>
    </source>
</evidence>
<comment type="caution">
    <text evidence="3">The sequence shown here is derived from an EMBL/GenBank/DDBJ whole genome shotgun (WGS) entry which is preliminary data.</text>
</comment>